<dbReference type="RefSeq" id="WP_043768719.1">
    <property type="nucleotide sequence ID" value="NZ_JAME01000009.1"/>
</dbReference>
<gene>
    <name evidence="1" type="ORF">RISW2_23280</name>
</gene>
<name>X7FBH3_9RHOB</name>
<sequence length="108" mass="11732">MPRWAWFLPVGCLVALAAVLGWRQGWIHANVTETQVIAAYAERYLSDRAAAGTAESARPSDCRARPGTAAGVWLVVICGPEPYDPARHYTYYVTRAGGLSRVVGPQDT</sequence>
<dbReference type="STRING" id="1449351.RISW2_23280"/>
<organism evidence="1 2">
    <name type="scientific">Roseivivax isoporae LMG 25204</name>
    <dbReference type="NCBI Taxonomy" id="1449351"/>
    <lineage>
        <taxon>Bacteria</taxon>
        <taxon>Pseudomonadati</taxon>
        <taxon>Pseudomonadota</taxon>
        <taxon>Alphaproteobacteria</taxon>
        <taxon>Rhodobacterales</taxon>
        <taxon>Roseobacteraceae</taxon>
        <taxon>Roseivivax</taxon>
    </lineage>
</organism>
<dbReference type="AlphaFoldDB" id="X7FBH3"/>
<dbReference type="Proteomes" id="UP000023430">
    <property type="component" value="Unassembled WGS sequence"/>
</dbReference>
<protein>
    <submittedName>
        <fullName evidence="1">Uncharacterized protein</fullName>
    </submittedName>
</protein>
<comment type="caution">
    <text evidence="1">The sequence shown here is derived from an EMBL/GenBank/DDBJ whole genome shotgun (WGS) entry which is preliminary data.</text>
</comment>
<evidence type="ECO:0000313" key="1">
    <source>
        <dbReference type="EMBL" id="ETX29461.1"/>
    </source>
</evidence>
<dbReference type="OrthoDB" id="7874631at2"/>
<proteinExistence type="predicted"/>
<evidence type="ECO:0000313" key="2">
    <source>
        <dbReference type="Proteomes" id="UP000023430"/>
    </source>
</evidence>
<reference evidence="1 2" key="1">
    <citation type="submission" date="2014-01" db="EMBL/GenBank/DDBJ databases">
        <title>Roseivivax isoporae LMG 25204 Genome Sequencing.</title>
        <authorList>
            <person name="Lai Q."/>
            <person name="Li G."/>
            <person name="Shao Z."/>
        </authorList>
    </citation>
    <scope>NUCLEOTIDE SEQUENCE [LARGE SCALE GENOMIC DNA]</scope>
    <source>
        <strain evidence="1 2">LMG 25204</strain>
    </source>
</reference>
<dbReference type="eggNOG" id="ENOG5033BEU">
    <property type="taxonomic scope" value="Bacteria"/>
</dbReference>
<accession>X7FBH3</accession>
<dbReference type="EMBL" id="JAME01000009">
    <property type="protein sequence ID" value="ETX29461.1"/>
    <property type="molecule type" value="Genomic_DNA"/>
</dbReference>
<keyword evidence="2" id="KW-1185">Reference proteome</keyword>